<reference evidence="1 2" key="1">
    <citation type="submission" date="2015-07" db="EMBL/GenBank/DDBJ databases">
        <title>The genome of Melipona quadrifasciata.</title>
        <authorList>
            <person name="Pan H."/>
            <person name="Kapheim K."/>
        </authorList>
    </citation>
    <scope>NUCLEOTIDE SEQUENCE [LARGE SCALE GENOMIC DNA]</scope>
    <source>
        <strain evidence="1">0111107301</strain>
        <tissue evidence="1">Whole body</tissue>
    </source>
</reference>
<name>A0A0N0U6I0_9HYME</name>
<proteinExistence type="predicted"/>
<dbReference type="AlphaFoldDB" id="A0A0N0U6I0"/>
<organism evidence="1 2">
    <name type="scientific">Melipona quadrifasciata</name>
    <dbReference type="NCBI Taxonomy" id="166423"/>
    <lineage>
        <taxon>Eukaryota</taxon>
        <taxon>Metazoa</taxon>
        <taxon>Ecdysozoa</taxon>
        <taxon>Arthropoda</taxon>
        <taxon>Hexapoda</taxon>
        <taxon>Insecta</taxon>
        <taxon>Pterygota</taxon>
        <taxon>Neoptera</taxon>
        <taxon>Endopterygota</taxon>
        <taxon>Hymenoptera</taxon>
        <taxon>Apocrita</taxon>
        <taxon>Aculeata</taxon>
        <taxon>Apoidea</taxon>
        <taxon>Anthophila</taxon>
        <taxon>Apidae</taxon>
        <taxon>Melipona</taxon>
    </lineage>
</organism>
<sequence>MPKVIGRLRVQKDETENSPTSGIRVGVQGWRAAAVYIRMYLDGEQLNLKDEGKSVKEISTIKTDKTNKNRSISVASVDAETAVGSKKKRVLRLLNISIAQRQGEDDNILREITENNPRQPLDRYEFAREFAAANHLINVDQIYLHLPRPSFAFPGRMVMDRGEDGQSGRREEGTAALRIRTIRSIRDISYWNKGAEYNFPGSVVWRVVLPGSSAIVSGSSCINL</sequence>
<evidence type="ECO:0000313" key="2">
    <source>
        <dbReference type="Proteomes" id="UP000053105"/>
    </source>
</evidence>
<accession>A0A0N0U6I0</accession>
<evidence type="ECO:0000313" key="1">
    <source>
        <dbReference type="EMBL" id="KOX77958.1"/>
    </source>
</evidence>
<keyword evidence="2" id="KW-1185">Reference proteome</keyword>
<dbReference type="Proteomes" id="UP000053105">
    <property type="component" value="Unassembled WGS sequence"/>
</dbReference>
<gene>
    <name evidence="1" type="ORF">WN51_05846</name>
</gene>
<dbReference type="EMBL" id="KQ435727">
    <property type="protein sequence ID" value="KOX77958.1"/>
    <property type="molecule type" value="Genomic_DNA"/>
</dbReference>
<protein>
    <submittedName>
        <fullName evidence="1">Uncharacterized protein</fullName>
    </submittedName>
</protein>